<feature type="chain" id="PRO_5002932364" evidence="1">
    <location>
        <begin position="22"/>
        <end position="121"/>
    </location>
</feature>
<geneLocation type="mitochondrion" evidence="2"/>
<keyword evidence="2" id="KW-0496">Mitochondrion</keyword>
<dbReference type="GeneID" id="7804490"/>
<proteinExistence type="predicted"/>
<dbReference type="AlphaFoldDB" id="C3RYL8"/>
<sequence>MVKARLICRIGLFLCAKLARWTQPIMLGKQVTHQYAGPTKRGEIPASAARAAGMKNKQARIAWVSQAMRSIKLLRKRLNNKSSHRDTVEKDWLPYYCRRASCLACYTPTKIKLRKLARLAA</sequence>
<reference evidence="2" key="1">
    <citation type="journal article" date="2009" name="J. Mol. Evol.">
        <title>The complete mitochondrial genome sequence of the hornwort Megaceros aenigmaticus shows a mixed mode of conservative yet dynamic evolution in early land plant mitochondrial genomes.</title>
        <authorList>
            <person name="Li L."/>
            <person name="Wang B."/>
            <person name="Liu Y."/>
            <person name="Qiu Y.L."/>
        </authorList>
    </citation>
    <scope>NUCLEOTIDE SEQUENCE</scope>
</reference>
<keyword evidence="1" id="KW-0732">Signal</keyword>
<dbReference type="EMBL" id="EU660574">
    <property type="protein sequence ID" value="ACC86775.1"/>
    <property type="molecule type" value="Genomic_DNA"/>
</dbReference>
<evidence type="ECO:0000313" key="2">
    <source>
        <dbReference type="EMBL" id="ACC86775.1"/>
    </source>
</evidence>
<feature type="signal peptide" evidence="1">
    <location>
        <begin position="1"/>
        <end position="21"/>
    </location>
</feature>
<protein>
    <submittedName>
        <fullName evidence="2">Uncharacterized protein ORF121_1</fullName>
    </submittedName>
</protein>
<organism evidence="2">
    <name type="scientific">Nothoceros aenigmaticus</name>
    <dbReference type="NCBI Taxonomy" id="13813"/>
    <lineage>
        <taxon>Eukaryota</taxon>
        <taxon>Viridiplantae</taxon>
        <taxon>Streptophyta</taxon>
        <taxon>Embryophyta</taxon>
        <taxon>Anthocerotophyta</taxon>
        <taxon>Anthocerotopsida</taxon>
        <taxon>Dendrocerotidae</taxon>
        <taxon>Dendrocerotales</taxon>
        <taxon>Dendrocerotaceae</taxon>
        <taxon>Dendrocerotoideae</taxon>
        <taxon>Nothoceros</taxon>
    </lineage>
</organism>
<evidence type="ECO:0000256" key="1">
    <source>
        <dbReference type="SAM" id="SignalP"/>
    </source>
</evidence>
<gene>
    <name evidence="2" type="primary">ORF121_1</name>
    <name evidence="2" type="ORF">MeaeMp08</name>
</gene>
<accession>C3RYL8</accession>
<name>C3RYL8_9EMBR</name>
<dbReference type="RefSeq" id="YP_002860251.1">
    <property type="nucleotide sequence ID" value="NC_012651.1"/>
</dbReference>